<evidence type="ECO:0000259" key="2">
    <source>
        <dbReference type="Pfam" id="PF17148"/>
    </source>
</evidence>
<dbReference type="EMBL" id="CP000473">
    <property type="protein sequence ID" value="ABJ85861.1"/>
    <property type="molecule type" value="Genomic_DNA"/>
</dbReference>
<dbReference type="PANTHER" id="PTHR38478:SF1">
    <property type="entry name" value="ZINC DEPENDENT METALLOPROTEASE DOMAIN LIPOPROTEIN"/>
    <property type="match status" value="1"/>
</dbReference>
<dbReference type="GO" id="GO:0008237">
    <property type="term" value="F:metallopeptidase activity"/>
    <property type="evidence" value="ECO:0007669"/>
    <property type="project" value="InterPro"/>
</dbReference>
<dbReference type="eggNOG" id="COG5549">
    <property type="taxonomic scope" value="Bacteria"/>
</dbReference>
<dbReference type="InterPro" id="IPR032534">
    <property type="entry name" value="EcxA_zinc-bd"/>
</dbReference>
<organism evidence="3">
    <name type="scientific">Solibacter usitatus (strain Ellin6076)</name>
    <dbReference type="NCBI Taxonomy" id="234267"/>
    <lineage>
        <taxon>Bacteria</taxon>
        <taxon>Pseudomonadati</taxon>
        <taxon>Acidobacteriota</taxon>
        <taxon>Terriglobia</taxon>
        <taxon>Bryobacterales</taxon>
        <taxon>Solibacteraceae</taxon>
        <taxon>Candidatus Solibacter</taxon>
    </lineage>
</organism>
<evidence type="ECO:0008006" key="4">
    <source>
        <dbReference type="Google" id="ProtNLM"/>
    </source>
</evidence>
<dbReference type="InterPro" id="IPR033413">
    <property type="entry name" value="DUF5117"/>
</dbReference>
<dbReference type="KEGG" id="sus:Acid_4902"/>
<dbReference type="InterPro" id="IPR024079">
    <property type="entry name" value="MetalloPept_cat_dom_sf"/>
</dbReference>
<reference evidence="3" key="1">
    <citation type="submission" date="2006-10" db="EMBL/GenBank/DDBJ databases">
        <title>Complete sequence of Solibacter usitatus Ellin6076.</title>
        <authorList>
            <consortium name="US DOE Joint Genome Institute"/>
            <person name="Copeland A."/>
            <person name="Lucas S."/>
            <person name="Lapidus A."/>
            <person name="Barry K."/>
            <person name="Detter J.C."/>
            <person name="Glavina del Rio T."/>
            <person name="Hammon N."/>
            <person name="Israni S."/>
            <person name="Dalin E."/>
            <person name="Tice H."/>
            <person name="Pitluck S."/>
            <person name="Thompson L.S."/>
            <person name="Brettin T."/>
            <person name="Bruce D."/>
            <person name="Han C."/>
            <person name="Tapia R."/>
            <person name="Gilna P."/>
            <person name="Schmutz J."/>
            <person name="Larimer F."/>
            <person name="Land M."/>
            <person name="Hauser L."/>
            <person name="Kyrpides N."/>
            <person name="Mikhailova N."/>
            <person name="Janssen P.H."/>
            <person name="Kuske C.R."/>
            <person name="Richardson P."/>
        </authorList>
    </citation>
    <scope>NUCLEOTIDE SEQUENCE</scope>
    <source>
        <strain evidence="3">Ellin6076</strain>
    </source>
</reference>
<dbReference type="Pfam" id="PF16313">
    <property type="entry name" value="DUF4953"/>
    <property type="match status" value="1"/>
</dbReference>
<dbReference type="SUPFAM" id="SSF55486">
    <property type="entry name" value="Metalloproteases ('zincins'), catalytic domain"/>
    <property type="match status" value="1"/>
</dbReference>
<name>Q01WV4_SOLUE</name>
<dbReference type="InterPro" id="IPR034032">
    <property type="entry name" value="Zn_MMP-like_bac"/>
</dbReference>
<dbReference type="HOGENOM" id="CLU_008630_0_0_0"/>
<evidence type="ECO:0000259" key="1">
    <source>
        <dbReference type="Pfam" id="PF16313"/>
    </source>
</evidence>
<dbReference type="CDD" id="cd04276">
    <property type="entry name" value="ZnMc_MMP_like_2"/>
    <property type="match status" value="1"/>
</dbReference>
<dbReference type="Pfam" id="PF17148">
    <property type="entry name" value="DUF5117"/>
    <property type="match status" value="1"/>
</dbReference>
<proteinExistence type="predicted"/>
<dbReference type="Gene3D" id="3.40.390.10">
    <property type="entry name" value="Collagenase (Catalytic Domain)"/>
    <property type="match status" value="1"/>
</dbReference>
<sequence precursor="true">MIRRASTTIAIVVSVFSIEAQQGPAGRPAAPPTIERRTDGMQKMDGLFPLYWDERGGNLLMEIPRMETEFLYTTGLAAGLGSNDLGLDRGQQGAGRLVSFHRVGPRVLMIQPNETFRSSSTNSAEQRSVEDSFAKSILWGFAVAAESDGRVLVDATDFVLRDGHGAANALNPGPYRVDRTRSAVFLPRTKAFPKNTEIEVTLTFANETAGGRGGLGGGPSQGPPPIGSAGAVGVGALAPGGAAAGRGGRGGGMFAGTIASVTPTAESVTLREHYSLVELPDGNFQPRYDDPRAGYGGLSFVDYSVPIGEPMVQRWIRRHRLEKKDPNAAVSEPVKPIEYWVDSGAPEDVKKALVEGASWWNQAFEAAGFRNAFKVAVLPESADPMDIRYNMINWVHRSTRGWSMGGTVADPRTGEIIKATVTLGSLRDRQDYLIFEGLLSPYATGNEKPSILYQTALARIRQLAAHEVGHTLGLGHNYYDSSAGWISVMDYPHPQEKLREDGTIDLTDAYPASIGEWDKVAINYGYRQLPHGDEPAALAKILDDAWAKDLRYMSNQDTDSNPRVDQWSNGVNQADELNRLMKVRRAALDRLGEHTIRRGAPMATIEEPLVPIFMYHRYTVESTASMVGGIDYIYAMRGDGRTAVKWETAANQRKALDALAATLKPAELTVPKQVLESIPPRPPGFGRHRELFPRTTGDGFDPLSPATVAADVTIGFTLQLDRAARMVAQHAVDSSLPGLEEVIDRFTKAIFEAQASTSYEQEVRRAEERVLVDRLTWLATAAPNGQVRAIASLKLSRLGTRLKSAVTPSEGDQAQNAMLAADIKRFLERPAETMRLIPAPDSPPGAPIGEPAMDWLAPAPLCNWSDQHPEWWSSSGWQLM</sequence>
<gene>
    <name evidence="3" type="ordered locus">Acid_4902</name>
</gene>
<feature type="domain" description="EcxA zinc-binding" evidence="1">
    <location>
        <begin position="454"/>
        <end position="755"/>
    </location>
</feature>
<dbReference type="InParanoid" id="Q01WV4"/>
<evidence type="ECO:0000313" key="3">
    <source>
        <dbReference type="EMBL" id="ABJ85861.1"/>
    </source>
</evidence>
<dbReference type="AlphaFoldDB" id="Q01WV4"/>
<accession>Q01WV4</accession>
<feature type="domain" description="DUF5117" evidence="2">
    <location>
        <begin position="90"/>
        <end position="324"/>
    </location>
</feature>
<dbReference type="OrthoDB" id="9776599at2"/>
<dbReference type="PANTHER" id="PTHR38478">
    <property type="entry name" value="PEPTIDASE M1A AND M12B"/>
    <property type="match status" value="1"/>
</dbReference>
<dbReference type="STRING" id="234267.Acid_4902"/>
<protein>
    <recommendedName>
        <fullName evidence="4">Peptidase</fullName>
    </recommendedName>
</protein>